<proteinExistence type="predicted"/>
<evidence type="ECO:0000313" key="3">
    <source>
        <dbReference type="Proteomes" id="UP001431783"/>
    </source>
</evidence>
<accession>A0AAW1U8C1</accession>
<protein>
    <submittedName>
        <fullName evidence="2">Uncharacterized protein</fullName>
    </submittedName>
</protein>
<dbReference type="Proteomes" id="UP001431783">
    <property type="component" value="Unassembled WGS sequence"/>
</dbReference>
<reference evidence="2 3" key="1">
    <citation type="submission" date="2023-03" db="EMBL/GenBank/DDBJ databases">
        <title>Genome insight into feeding habits of ladybird beetles.</title>
        <authorList>
            <person name="Li H.-S."/>
            <person name="Huang Y.-H."/>
            <person name="Pang H."/>
        </authorList>
    </citation>
    <scope>NUCLEOTIDE SEQUENCE [LARGE SCALE GENOMIC DNA]</scope>
    <source>
        <strain evidence="2">SYSU_2023b</strain>
        <tissue evidence="2">Whole body</tissue>
    </source>
</reference>
<dbReference type="AlphaFoldDB" id="A0AAW1U8C1"/>
<evidence type="ECO:0000313" key="2">
    <source>
        <dbReference type="EMBL" id="KAK9876877.1"/>
    </source>
</evidence>
<dbReference type="EMBL" id="JARQZJ010000039">
    <property type="protein sequence ID" value="KAK9876877.1"/>
    <property type="molecule type" value="Genomic_DNA"/>
</dbReference>
<sequence length="98" mass="10916">MCDRVCVQARRHKGPSAGPHTQSLGNLLHSRIAINGHDRPKPVPQTQKIVLQGSKQRLLFNFFNADRIAAPDLLLDMPISHSPKLRRMAVNNTANDSE</sequence>
<organism evidence="2 3">
    <name type="scientific">Henosepilachna vigintioctopunctata</name>
    <dbReference type="NCBI Taxonomy" id="420089"/>
    <lineage>
        <taxon>Eukaryota</taxon>
        <taxon>Metazoa</taxon>
        <taxon>Ecdysozoa</taxon>
        <taxon>Arthropoda</taxon>
        <taxon>Hexapoda</taxon>
        <taxon>Insecta</taxon>
        <taxon>Pterygota</taxon>
        <taxon>Neoptera</taxon>
        <taxon>Endopterygota</taxon>
        <taxon>Coleoptera</taxon>
        <taxon>Polyphaga</taxon>
        <taxon>Cucujiformia</taxon>
        <taxon>Coccinelloidea</taxon>
        <taxon>Coccinellidae</taxon>
        <taxon>Epilachninae</taxon>
        <taxon>Epilachnini</taxon>
        <taxon>Henosepilachna</taxon>
    </lineage>
</organism>
<evidence type="ECO:0000256" key="1">
    <source>
        <dbReference type="SAM" id="MobiDB-lite"/>
    </source>
</evidence>
<feature type="region of interest" description="Disordered" evidence="1">
    <location>
        <begin position="1"/>
        <end position="24"/>
    </location>
</feature>
<keyword evidence="3" id="KW-1185">Reference proteome</keyword>
<name>A0AAW1U8C1_9CUCU</name>
<gene>
    <name evidence="2" type="ORF">WA026_015912</name>
</gene>
<comment type="caution">
    <text evidence="2">The sequence shown here is derived from an EMBL/GenBank/DDBJ whole genome shotgun (WGS) entry which is preliminary data.</text>
</comment>